<dbReference type="KEGG" id="ccro:CMC5_070440"/>
<organism evidence="3 4">
    <name type="scientific">Chondromyces crocatus</name>
    <dbReference type="NCBI Taxonomy" id="52"/>
    <lineage>
        <taxon>Bacteria</taxon>
        <taxon>Pseudomonadati</taxon>
        <taxon>Myxococcota</taxon>
        <taxon>Polyangia</taxon>
        <taxon>Polyangiales</taxon>
        <taxon>Polyangiaceae</taxon>
        <taxon>Chondromyces</taxon>
    </lineage>
</organism>
<keyword evidence="1" id="KW-1133">Transmembrane helix</keyword>
<feature type="transmembrane region" description="Helical" evidence="1">
    <location>
        <begin position="20"/>
        <end position="42"/>
    </location>
</feature>
<dbReference type="Pfam" id="PF14086">
    <property type="entry name" value="DUF4266"/>
    <property type="match status" value="1"/>
</dbReference>
<dbReference type="PROSITE" id="PS51257">
    <property type="entry name" value="PROKAR_LIPOPROTEIN"/>
    <property type="match status" value="1"/>
</dbReference>
<dbReference type="RefSeq" id="WP_050434382.1">
    <property type="nucleotide sequence ID" value="NZ_CP012159.1"/>
</dbReference>
<dbReference type="EMBL" id="CP012159">
    <property type="protein sequence ID" value="AKT42817.1"/>
    <property type="molecule type" value="Genomic_DNA"/>
</dbReference>
<gene>
    <name evidence="3" type="ORF">CMC5_070440</name>
</gene>
<keyword evidence="1" id="KW-0812">Transmembrane</keyword>
<dbReference type="AlphaFoldDB" id="A0A0K1EQ86"/>
<protein>
    <recommendedName>
        <fullName evidence="2">DUF4266 domain-containing protein</fullName>
    </recommendedName>
</protein>
<keyword evidence="4" id="KW-1185">Reference proteome</keyword>
<feature type="domain" description="DUF4266" evidence="2">
    <location>
        <begin position="39"/>
        <end position="86"/>
    </location>
</feature>
<evidence type="ECO:0000313" key="3">
    <source>
        <dbReference type="EMBL" id="AKT42817.1"/>
    </source>
</evidence>
<evidence type="ECO:0000313" key="4">
    <source>
        <dbReference type="Proteomes" id="UP000067626"/>
    </source>
</evidence>
<proteinExistence type="predicted"/>
<evidence type="ECO:0000259" key="2">
    <source>
        <dbReference type="Pfam" id="PF14086"/>
    </source>
</evidence>
<keyword evidence="1" id="KW-0472">Membrane</keyword>
<dbReference type="OrthoDB" id="5526118at2"/>
<dbReference type="InterPro" id="IPR025362">
    <property type="entry name" value="DUF4266"/>
</dbReference>
<accession>A0A0K1EQ86</accession>
<evidence type="ECO:0000256" key="1">
    <source>
        <dbReference type="SAM" id="Phobius"/>
    </source>
</evidence>
<name>A0A0K1EQ86_CHOCO</name>
<dbReference type="Proteomes" id="UP000067626">
    <property type="component" value="Chromosome"/>
</dbReference>
<reference evidence="3 4" key="1">
    <citation type="submission" date="2015-07" db="EMBL/GenBank/DDBJ databases">
        <title>Genome analysis of myxobacterium Chondromyces crocatus Cm c5 reveals a high potential for natural compound synthesis and the genetic basis for the loss of fruiting body formation.</title>
        <authorList>
            <person name="Zaburannyi N."/>
            <person name="Bunk B."/>
            <person name="Maier J."/>
            <person name="Overmann J."/>
            <person name="Mueller R."/>
        </authorList>
    </citation>
    <scope>NUCLEOTIDE SEQUENCE [LARGE SCALE GENOMIC DNA]</scope>
    <source>
        <strain evidence="3 4">Cm c5</strain>
    </source>
</reference>
<sequence length="86" mass="8564">MKNAPLGHWLATVVPVRRVVTLAVAGVLLMGASGCMTPVAPYERAKLAHPTMSAAEQTGHGEAHLRAITEGAIGGSAGAGSGCGCN</sequence>